<name>A0A7I8DC99_9BACL</name>
<keyword evidence="2" id="KW-1185">Reference proteome</keyword>
<organism evidence="1 2">
    <name type="scientific">Effusibacillus dendaii</name>
    <dbReference type="NCBI Taxonomy" id="2743772"/>
    <lineage>
        <taxon>Bacteria</taxon>
        <taxon>Bacillati</taxon>
        <taxon>Bacillota</taxon>
        <taxon>Bacilli</taxon>
        <taxon>Bacillales</taxon>
        <taxon>Alicyclobacillaceae</taxon>
        <taxon>Effusibacillus</taxon>
    </lineage>
</organism>
<dbReference type="AlphaFoldDB" id="A0A7I8DC99"/>
<protein>
    <recommendedName>
        <fullName evidence="3">Group-specific protein</fullName>
    </recommendedName>
</protein>
<proteinExistence type="predicted"/>
<dbReference type="KEGG" id="eff:skT53_05260"/>
<evidence type="ECO:0000313" key="1">
    <source>
        <dbReference type="EMBL" id="BCJ85541.1"/>
    </source>
</evidence>
<sequence>MKDQKEECAIDHTLQDVKEKLQPFLALEFGTKLSTLLEQEKFNQQQLNELFHHLKKLTKYQDKINEIIEEVN</sequence>
<reference evidence="1 2" key="1">
    <citation type="submission" date="2020-08" db="EMBL/GenBank/DDBJ databases">
        <title>Complete Genome Sequence of Effusibacillus dendaii Strain skT53, Isolated from Farmland soil.</title>
        <authorList>
            <person name="Konishi T."/>
            <person name="Kawasaki H."/>
        </authorList>
    </citation>
    <scope>NUCLEOTIDE SEQUENCE [LARGE SCALE GENOMIC DNA]</scope>
    <source>
        <strain evidence="2">skT53</strain>
    </source>
</reference>
<gene>
    <name evidence="1" type="ORF">skT53_05260</name>
</gene>
<evidence type="ECO:0000313" key="2">
    <source>
        <dbReference type="Proteomes" id="UP000593802"/>
    </source>
</evidence>
<dbReference type="RefSeq" id="WP_200759652.1">
    <property type="nucleotide sequence ID" value="NZ_AP023366.1"/>
</dbReference>
<dbReference type="EMBL" id="AP023366">
    <property type="protein sequence ID" value="BCJ85541.1"/>
    <property type="molecule type" value="Genomic_DNA"/>
</dbReference>
<dbReference type="Proteomes" id="UP000593802">
    <property type="component" value="Chromosome"/>
</dbReference>
<evidence type="ECO:0008006" key="3">
    <source>
        <dbReference type="Google" id="ProtNLM"/>
    </source>
</evidence>
<accession>A0A7I8DC99</accession>